<dbReference type="EMBL" id="JAEUBF010000556">
    <property type="protein sequence ID" value="KAH3677057.1"/>
    <property type="molecule type" value="Genomic_DNA"/>
</dbReference>
<dbReference type="InterPro" id="IPR014729">
    <property type="entry name" value="Rossmann-like_a/b/a_fold"/>
</dbReference>
<gene>
    <name evidence="13" type="ORF">WICMUC_001963</name>
</gene>
<keyword evidence="6" id="KW-0443">Lipid metabolism</keyword>
<evidence type="ECO:0000256" key="5">
    <source>
        <dbReference type="ARBA" id="ARBA00022695"/>
    </source>
</evidence>
<dbReference type="GO" id="GO:0004306">
    <property type="term" value="F:ethanolamine-phosphate cytidylyltransferase activity"/>
    <property type="evidence" value="ECO:0007669"/>
    <property type="project" value="UniProtKB-EC"/>
</dbReference>
<keyword evidence="14" id="KW-1185">Reference proteome</keyword>
<evidence type="ECO:0000256" key="1">
    <source>
        <dbReference type="ARBA" id="ARBA00005189"/>
    </source>
</evidence>
<evidence type="ECO:0000256" key="3">
    <source>
        <dbReference type="ARBA" id="ARBA00022516"/>
    </source>
</evidence>
<dbReference type="EC" id="2.7.7.14" evidence="10"/>
<dbReference type="GO" id="GO:0005737">
    <property type="term" value="C:cytoplasm"/>
    <property type="evidence" value="ECO:0007669"/>
    <property type="project" value="TreeGrafter"/>
</dbReference>
<dbReference type="PANTHER" id="PTHR45780:SF2">
    <property type="entry name" value="ETHANOLAMINE-PHOSPHATE CYTIDYLYLTRANSFERASE"/>
    <property type="match status" value="1"/>
</dbReference>
<evidence type="ECO:0000256" key="7">
    <source>
        <dbReference type="ARBA" id="ARBA00023209"/>
    </source>
</evidence>
<reference evidence="13" key="1">
    <citation type="journal article" date="2021" name="Open Biol.">
        <title>Shared evolutionary footprints suggest mitochondrial oxidative damage underlies multiple complex I losses in fungi.</title>
        <authorList>
            <person name="Schikora-Tamarit M.A."/>
            <person name="Marcet-Houben M."/>
            <person name="Nosek J."/>
            <person name="Gabaldon T."/>
        </authorList>
    </citation>
    <scope>NUCLEOTIDE SEQUENCE</scope>
    <source>
        <strain evidence="13">CBS6341</strain>
    </source>
</reference>
<keyword evidence="5" id="KW-0548">Nucleotidyltransferase</keyword>
<comment type="similarity">
    <text evidence="2">Belongs to the cytidylyltransferase family.</text>
</comment>
<keyword evidence="7" id="KW-0594">Phospholipid biosynthesis</keyword>
<protein>
    <recommendedName>
        <fullName evidence="10">ethanolamine-phosphate cytidylyltransferase</fullName>
        <ecNumber evidence="10">2.7.7.14</ecNumber>
    </recommendedName>
    <alternativeName>
        <fullName evidence="11">CTP:phosphoethanolamine cytidylyltransferase</fullName>
    </alternativeName>
</protein>
<dbReference type="Pfam" id="PF01467">
    <property type="entry name" value="CTP_transf_like"/>
    <property type="match status" value="1"/>
</dbReference>
<feature type="domain" description="Cytidyltransferase-like" evidence="12">
    <location>
        <begin position="5"/>
        <end position="81"/>
    </location>
</feature>
<proteinExistence type="inferred from homology"/>
<evidence type="ECO:0000256" key="8">
    <source>
        <dbReference type="ARBA" id="ARBA00023264"/>
    </source>
</evidence>
<evidence type="ECO:0000256" key="10">
    <source>
        <dbReference type="ARBA" id="ARBA00024221"/>
    </source>
</evidence>
<dbReference type="PANTHER" id="PTHR45780">
    <property type="entry name" value="ETHANOLAMINE-PHOSPHATE CYTIDYLYLTRANSFERASE"/>
    <property type="match status" value="1"/>
</dbReference>
<comment type="pathway">
    <text evidence="9">Phospholipid metabolism; phosphatidylethanolamine biosynthesis; phosphatidylethanolamine from ethanolamine: step 2/3.</text>
</comment>
<keyword evidence="3" id="KW-0444">Lipid biosynthesis</keyword>
<dbReference type="InterPro" id="IPR004821">
    <property type="entry name" value="Cyt_trans-like"/>
</dbReference>
<dbReference type="Gene3D" id="3.40.50.620">
    <property type="entry name" value="HUPs"/>
    <property type="match status" value="2"/>
</dbReference>
<dbReference type="Proteomes" id="UP000769528">
    <property type="component" value="Unassembled WGS sequence"/>
</dbReference>
<comment type="caution">
    <text evidence="13">The sequence shown here is derived from an EMBL/GenBank/DDBJ whole genome shotgun (WGS) entry which is preliminary data.</text>
</comment>
<evidence type="ECO:0000256" key="6">
    <source>
        <dbReference type="ARBA" id="ARBA00023098"/>
    </source>
</evidence>
<evidence type="ECO:0000313" key="14">
    <source>
        <dbReference type="Proteomes" id="UP000769528"/>
    </source>
</evidence>
<dbReference type="SUPFAM" id="SSF52374">
    <property type="entry name" value="Nucleotidylyl transferase"/>
    <property type="match status" value="1"/>
</dbReference>
<dbReference type="GO" id="GO:0006646">
    <property type="term" value="P:phosphatidylethanolamine biosynthetic process"/>
    <property type="evidence" value="ECO:0007669"/>
    <property type="project" value="InterPro"/>
</dbReference>
<keyword evidence="8" id="KW-1208">Phospholipid metabolism</keyword>
<evidence type="ECO:0000259" key="12">
    <source>
        <dbReference type="Pfam" id="PF01467"/>
    </source>
</evidence>
<comment type="pathway">
    <text evidence="1">Lipid metabolism.</text>
</comment>
<name>A0A9P8PRN1_9ASCO</name>
<evidence type="ECO:0000256" key="9">
    <source>
        <dbReference type="ARBA" id="ARBA00024191"/>
    </source>
</evidence>
<evidence type="ECO:0000256" key="4">
    <source>
        <dbReference type="ARBA" id="ARBA00022679"/>
    </source>
</evidence>
<sequence length="280" mass="32803">MNFNERSTSILGNKWVTEVIPNAPYVTDPKWMDKYRCKYVIHGDDITTDANGNDCYGIVRDQGRLKLVKRTNGVSTTDLINILLSSTKDHYEVINQEFILRNEEILKKFGTGFDGESAYNDIYYILNDDQIKSIQKVNDQNDYNEYIYIKGSFDLFNPFHIKALEQYKDQNLLIGIYKDGYEFTTMNILQRSLCVLQCKYVKSVIIGVNDMNDELIKKQFKVKNIIKIGDFNNEFNYLKNDGIKRRIQNDLNKFLERQQKKSSKTEYEKILESQQNPAII</sequence>
<evidence type="ECO:0000256" key="2">
    <source>
        <dbReference type="ARBA" id="ARBA00010101"/>
    </source>
</evidence>
<evidence type="ECO:0000313" key="13">
    <source>
        <dbReference type="EMBL" id="KAH3677057.1"/>
    </source>
</evidence>
<dbReference type="InterPro" id="IPR044608">
    <property type="entry name" value="Ect1/PCYT2"/>
</dbReference>
<evidence type="ECO:0000256" key="11">
    <source>
        <dbReference type="ARBA" id="ARBA00031473"/>
    </source>
</evidence>
<keyword evidence="4" id="KW-0808">Transferase</keyword>
<accession>A0A9P8PRN1</accession>
<dbReference type="AlphaFoldDB" id="A0A9P8PRN1"/>
<reference evidence="13" key="2">
    <citation type="submission" date="2021-01" db="EMBL/GenBank/DDBJ databases">
        <authorList>
            <person name="Schikora-Tamarit M.A."/>
        </authorList>
    </citation>
    <scope>NUCLEOTIDE SEQUENCE</scope>
    <source>
        <strain evidence="13">CBS6341</strain>
    </source>
</reference>
<dbReference type="OrthoDB" id="40021at2759"/>
<organism evidence="13 14">
    <name type="scientific">Wickerhamomyces mucosus</name>
    <dbReference type="NCBI Taxonomy" id="1378264"/>
    <lineage>
        <taxon>Eukaryota</taxon>
        <taxon>Fungi</taxon>
        <taxon>Dikarya</taxon>
        <taxon>Ascomycota</taxon>
        <taxon>Saccharomycotina</taxon>
        <taxon>Saccharomycetes</taxon>
        <taxon>Phaffomycetales</taxon>
        <taxon>Wickerhamomycetaceae</taxon>
        <taxon>Wickerhamomyces</taxon>
    </lineage>
</organism>